<evidence type="ECO:0000256" key="2">
    <source>
        <dbReference type="ARBA" id="ARBA00023125"/>
    </source>
</evidence>
<sequence length="352" mass="37982">MLAVALELAEEINRVTPAGDDPAADLSFMWDPLNRLVPLAAGWIGTLDKDQRGYTTVTSVGHDPVSRGYMESEELTELRKEFGLLRRRRPLRLQDAPPHTVELPCWSEHWWPAGYREGLAVPLVTPDGRHLGVLGLHTDTVSQPTVEARDAIGALARTVTAVLDPMNSLAGLARLIHGATAAVVVDCRGALTPLPGMATDPLLTRCPDLVPAAVDGLTDRVEYTAFLCPVRADDGRERYVRVTGLACPPGTSDDFVGLVVISPPDDLCALTLRELVVLGLVIEGHANQGIAARLFITARTAAAHLEHIRAKLRAPTRTAAAMLAMRRGLYIPYRLIDVRTGTSRAVTVSAGR</sequence>
<dbReference type="Proteomes" id="UP000546162">
    <property type="component" value="Unassembled WGS sequence"/>
</dbReference>
<keyword evidence="6" id="KW-1185">Reference proteome</keyword>
<dbReference type="CDD" id="cd06170">
    <property type="entry name" value="LuxR_C_like"/>
    <property type="match status" value="1"/>
</dbReference>
<dbReference type="InterPro" id="IPR016032">
    <property type="entry name" value="Sig_transdc_resp-reg_C-effctor"/>
</dbReference>
<dbReference type="Pfam" id="PF00196">
    <property type="entry name" value="GerE"/>
    <property type="match status" value="1"/>
</dbReference>
<proteinExistence type="predicted"/>
<dbReference type="EMBL" id="JACHNB010000001">
    <property type="protein sequence ID" value="MBB4742811.1"/>
    <property type="molecule type" value="Genomic_DNA"/>
</dbReference>
<comment type="caution">
    <text evidence="5">The sequence shown here is derived from an EMBL/GenBank/DDBJ whole genome shotgun (WGS) entry which is preliminary data.</text>
</comment>
<dbReference type="InterPro" id="IPR029016">
    <property type="entry name" value="GAF-like_dom_sf"/>
</dbReference>
<evidence type="ECO:0000313" key="6">
    <source>
        <dbReference type="Proteomes" id="UP000546162"/>
    </source>
</evidence>
<dbReference type="SMART" id="SM00421">
    <property type="entry name" value="HTH_LUXR"/>
    <property type="match status" value="1"/>
</dbReference>
<gene>
    <name evidence="5" type="ORF">BJY16_006270</name>
</gene>
<evidence type="ECO:0000256" key="1">
    <source>
        <dbReference type="ARBA" id="ARBA00023015"/>
    </source>
</evidence>
<dbReference type="InterPro" id="IPR036388">
    <property type="entry name" value="WH-like_DNA-bd_sf"/>
</dbReference>
<dbReference type="InterPro" id="IPR003018">
    <property type="entry name" value="GAF"/>
</dbReference>
<evidence type="ECO:0000256" key="3">
    <source>
        <dbReference type="ARBA" id="ARBA00023163"/>
    </source>
</evidence>
<feature type="domain" description="HTH luxR-type" evidence="4">
    <location>
        <begin position="263"/>
        <end position="328"/>
    </location>
</feature>
<dbReference type="AlphaFoldDB" id="A0A7W7H2I7"/>
<evidence type="ECO:0000259" key="4">
    <source>
        <dbReference type="PROSITE" id="PS50043"/>
    </source>
</evidence>
<dbReference type="PROSITE" id="PS50043">
    <property type="entry name" value="HTH_LUXR_2"/>
    <property type="match status" value="1"/>
</dbReference>
<dbReference type="PANTHER" id="PTHR44688">
    <property type="entry name" value="DNA-BINDING TRANSCRIPTIONAL ACTIVATOR DEVR_DOSR"/>
    <property type="match status" value="1"/>
</dbReference>
<dbReference type="SUPFAM" id="SSF46894">
    <property type="entry name" value="C-terminal effector domain of the bipartite response regulators"/>
    <property type="match status" value="1"/>
</dbReference>
<protein>
    <submittedName>
        <fullName evidence="5">DNA-binding CsgD family transcriptional regulator</fullName>
    </submittedName>
</protein>
<dbReference type="Gene3D" id="3.30.450.40">
    <property type="match status" value="1"/>
</dbReference>
<keyword evidence="3" id="KW-0804">Transcription</keyword>
<organism evidence="5 6">
    <name type="scientific">Actinoplanes octamycinicus</name>
    <dbReference type="NCBI Taxonomy" id="135948"/>
    <lineage>
        <taxon>Bacteria</taxon>
        <taxon>Bacillati</taxon>
        <taxon>Actinomycetota</taxon>
        <taxon>Actinomycetes</taxon>
        <taxon>Micromonosporales</taxon>
        <taxon>Micromonosporaceae</taxon>
        <taxon>Actinoplanes</taxon>
    </lineage>
</organism>
<dbReference type="PRINTS" id="PR00038">
    <property type="entry name" value="HTHLUXR"/>
</dbReference>
<evidence type="ECO:0000313" key="5">
    <source>
        <dbReference type="EMBL" id="MBB4742811.1"/>
    </source>
</evidence>
<accession>A0A7W7H2I7</accession>
<keyword evidence="2 5" id="KW-0238">DNA-binding</keyword>
<keyword evidence="1" id="KW-0805">Transcription regulation</keyword>
<reference evidence="5 6" key="1">
    <citation type="submission" date="2020-08" db="EMBL/GenBank/DDBJ databases">
        <title>Sequencing the genomes of 1000 actinobacteria strains.</title>
        <authorList>
            <person name="Klenk H.-P."/>
        </authorList>
    </citation>
    <scope>NUCLEOTIDE SEQUENCE [LARGE SCALE GENOMIC DNA]</scope>
    <source>
        <strain evidence="5 6">DSM 45809</strain>
    </source>
</reference>
<dbReference type="Gene3D" id="1.10.10.10">
    <property type="entry name" value="Winged helix-like DNA-binding domain superfamily/Winged helix DNA-binding domain"/>
    <property type="match status" value="1"/>
</dbReference>
<dbReference type="Pfam" id="PF13185">
    <property type="entry name" value="GAF_2"/>
    <property type="match status" value="1"/>
</dbReference>
<dbReference type="GO" id="GO:0003677">
    <property type="term" value="F:DNA binding"/>
    <property type="evidence" value="ECO:0007669"/>
    <property type="project" value="UniProtKB-KW"/>
</dbReference>
<dbReference type="InterPro" id="IPR000792">
    <property type="entry name" value="Tscrpt_reg_LuxR_C"/>
</dbReference>
<name>A0A7W7H2I7_9ACTN</name>
<dbReference type="SUPFAM" id="SSF55781">
    <property type="entry name" value="GAF domain-like"/>
    <property type="match status" value="1"/>
</dbReference>
<dbReference type="GO" id="GO:0006355">
    <property type="term" value="P:regulation of DNA-templated transcription"/>
    <property type="evidence" value="ECO:0007669"/>
    <property type="project" value="InterPro"/>
</dbReference>
<dbReference type="PANTHER" id="PTHR44688:SF16">
    <property type="entry name" value="DNA-BINDING TRANSCRIPTIONAL ACTIVATOR DEVR_DOSR"/>
    <property type="match status" value="1"/>
</dbReference>